<protein>
    <recommendedName>
        <fullName evidence="1">Gnk2-homologous domain-containing protein</fullName>
    </recommendedName>
</protein>
<proteinExistence type="predicted"/>
<evidence type="ECO:0000313" key="2">
    <source>
        <dbReference type="EMBL" id="EFJ23195.1"/>
    </source>
</evidence>
<accession>D8RX52</accession>
<sequence>MVGPEARANTDWTHELVIRVFENAAWRPSTKSRDHATSRSQGVFGCFEGGVRGGGCRKRLYEKADELQAELCLTDEKTDKERNAHANPVTRVSRARYKRVSERAMEMTIKFQLALAVLLVAVSIQSVQCKIIGKAEVDFSGYCSDASIPPGSTYWQSLNLTLSDIVANTPNATNLTYTVKHGRDDVTSYGQGVCFNQPPHEVCRECIAMLVKRAWIECSSSISVVLMLTGQCALRYQDTPIDVPPPAA</sequence>
<dbReference type="CDD" id="cd23509">
    <property type="entry name" value="Gnk2-like"/>
    <property type="match status" value="1"/>
</dbReference>
<name>D8RX52_SELML</name>
<dbReference type="InParanoid" id="D8RX52"/>
<reference evidence="2 3" key="1">
    <citation type="journal article" date="2011" name="Science">
        <title>The Selaginella genome identifies genetic changes associated with the evolution of vascular plants.</title>
        <authorList>
            <person name="Banks J.A."/>
            <person name="Nishiyama T."/>
            <person name="Hasebe M."/>
            <person name="Bowman J.L."/>
            <person name="Gribskov M."/>
            <person name="dePamphilis C."/>
            <person name="Albert V.A."/>
            <person name="Aono N."/>
            <person name="Aoyama T."/>
            <person name="Ambrose B.A."/>
            <person name="Ashton N.W."/>
            <person name="Axtell M.J."/>
            <person name="Barker E."/>
            <person name="Barker M.S."/>
            <person name="Bennetzen J.L."/>
            <person name="Bonawitz N.D."/>
            <person name="Chapple C."/>
            <person name="Cheng C."/>
            <person name="Correa L.G."/>
            <person name="Dacre M."/>
            <person name="DeBarry J."/>
            <person name="Dreyer I."/>
            <person name="Elias M."/>
            <person name="Engstrom E.M."/>
            <person name="Estelle M."/>
            <person name="Feng L."/>
            <person name="Finet C."/>
            <person name="Floyd S.K."/>
            <person name="Frommer W.B."/>
            <person name="Fujita T."/>
            <person name="Gramzow L."/>
            <person name="Gutensohn M."/>
            <person name="Harholt J."/>
            <person name="Hattori M."/>
            <person name="Heyl A."/>
            <person name="Hirai T."/>
            <person name="Hiwatashi Y."/>
            <person name="Ishikawa M."/>
            <person name="Iwata M."/>
            <person name="Karol K.G."/>
            <person name="Koehler B."/>
            <person name="Kolukisaoglu U."/>
            <person name="Kubo M."/>
            <person name="Kurata T."/>
            <person name="Lalonde S."/>
            <person name="Li K."/>
            <person name="Li Y."/>
            <person name="Litt A."/>
            <person name="Lyons E."/>
            <person name="Manning G."/>
            <person name="Maruyama T."/>
            <person name="Michael T.P."/>
            <person name="Mikami K."/>
            <person name="Miyazaki S."/>
            <person name="Morinaga S."/>
            <person name="Murata T."/>
            <person name="Mueller-Roeber B."/>
            <person name="Nelson D.R."/>
            <person name="Obara M."/>
            <person name="Oguri Y."/>
            <person name="Olmstead R.G."/>
            <person name="Onodera N."/>
            <person name="Petersen B.L."/>
            <person name="Pils B."/>
            <person name="Prigge M."/>
            <person name="Rensing S.A."/>
            <person name="Riano-Pachon D.M."/>
            <person name="Roberts A.W."/>
            <person name="Sato Y."/>
            <person name="Scheller H.V."/>
            <person name="Schulz B."/>
            <person name="Schulz C."/>
            <person name="Shakirov E.V."/>
            <person name="Shibagaki N."/>
            <person name="Shinohara N."/>
            <person name="Shippen D.E."/>
            <person name="Soerensen I."/>
            <person name="Sotooka R."/>
            <person name="Sugimoto N."/>
            <person name="Sugita M."/>
            <person name="Sumikawa N."/>
            <person name="Tanurdzic M."/>
            <person name="Theissen G."/>
            <person name="Ulvskov P."/>
            <person name="Wakazuki S."/>
            <person name="Weng J.K."/>
            <person name="Willats W.W."/>
            <person name="Wipf D."/>
            <person name="Wolf P.G."/>
            <person name="Yang L."/>
            <person name="Zimmer A.D."/>
            <person name="Zhu Q."/>
            <person name="Mitros T."/>
            <person name="Hellsten U."/>
            <person name="Loque D."/>
            <person name="Otillar R."/>
            <person name="Salamov A."/>
            <person name="Schmutz J."/>
            <person name="Shapiro H."/>
            <person name="Lindquist E."/>
            <person name="Lucas S."/>
            <person name="Rokhsar D."/>
            <person name="Grigoriev I.V."/>
        </authorList>
    </citation>
    <scope>NUCLEOTIDE SEQUENCE [LARGE SCALE GENOMIC DNA]</scope>
</reference>
<organism evidence="3">
    <name type="scientific">Selaginella moellendorffii</name>
    <name type="common">Spikemoss</name>
    <dbReference type="NCBI Taxonomy" id="88036"/>
    <lineage>
        <taxon>Eukaryota</taxon>
        <taxon>Viridiplantae</taxon>
        <taxon>Streptophyta</taxon>
        <taxon>Embryophyta</taxon>
        <taxon>Tracheophyta</taxon>
        <taxon>Lycopodiopsida</taxon>
        <taxon>Selaginellales</taxon>
        <taxon>Selaginellaceae</taxon>
        <taxon>Selaginella</taxon>
    </lineage>
</organism>
<evidence type="ECO:0000259" key="1">
    <source>
        <dbReference type="PROSITE" id="PS51473"/>
    </source>
</evidence>
<dbReference type="Proteomes" id="UP000001514">
    <property type="component" value="Unassembled WGS sequence"/>
</dbReference>
<dbReference type="AlphaFoldDB" id="D8RX52"/>
<dbReference type="PANTHER" id="PTHR32099">
    <property type="entry name" value="CYSTEINE-RICH REPEAT SECRETORY PROTEIN"/>
    <property type="match status" value="1"/>
</dbReference>
<keyword evidence="3" id="KW-1185">Reference proteome</keyword>
<dbReference type="EMBL" id="GL377593">
    <property type="protein sequence ID" value="EFJ23195.1"/>
    <property type="molecule type" value="Genomic_DNA"/>
</dbReference>
<feature type="domain" description="Gnk2-homologous" evidence="1">
    <location>
        <begin position="136"/>
        <end position="241"/>
    </location>
</feature>
<dbReference type="Gramene" id="EFJ23195">
    <property type="protein sequence ID" value="EFJ23195"/>
    <property type="gene ID" value="SELMODRAFT_415756"/>
</dbReference>
<dbReference type="Gene3D" id="3.30.430.20">
    <property type="entry name" value="Gnk2 domain, C-X8-C-X2-C motif"/>
    <property type="match status" value="1"/>
</dbReference>
<dbReference type="InterPro" id="IPR002902">
    <property type="entry name" value="GNK2"/>
</dbReference>
<dbReference type="KEGG" id="smo:SELMODRAFT_415756"/>
<dbReference type="PROSITE" id="PS51473">
    <property type="entry name" value="GNK2"/>
    <property type="match status" value="1"/>
</dbReference>
<dbReference type="HOGENOM" id="CLU_1121671_0_0_1"/>
<gene>
    <name evidence="2" type="ORF">SELMODRAFT_415756</name>
</gene>
<dbReference type="Pfam" id="PF01657">
    <property type="entry name" value="Stress-antifung"/>
    <property type="match status" value="1"/>
</dbReference>
<dbReference type="InterPro" id="IPR038408">
    <property type="entry name" value="GNK2_sf"/>
</dbReference>
<evidence type="ECO:0000313" key="3">
    <source>
        <dbReference type="Proteomes" id="UP000001514"/>
    </source>
</evidence>
<dbReference type="PANTHER" id="PTHR32099:SF42">
    <property type="entry name" value="CYSTEINE-RICH RECEPTOR-LIKE PROTEIN KINASE 9-RELATED"/>
    <property type="match status" value="1"/>
</dbReference>